<dbReference type="PANTHER" id="PTHR43425">
    <property type="entry name" value="OXYGEN-INSENSITIVE NADPH NITROREDUCTASE"/>
    <property type="match status" value="1"/>
</dbReference>
<evidence type="ECO:0000256" key="2">
    <source>
        <dbReference type="ARBA" id="ARBA00022630"/>
    </source>
</evidence>
<evidence type="ECO:0000256" key="4">
    <source>
        <dbReference type="ARBA" id="ARBA00023002"/>
    </source>
</evidence>
<evidence type="ECO:0000313" key="6">
    <source>
        <dbReference type="EMBL" id="SVD64862.1"/>
    </source>
</evidence>
<gene>
    <name evidence="6" type="ORF">METZ01_LOCUS417716</name>
</gene>
<dbReference type="PANTHER" id="PTHR43425:SF2">
    <property type="entry name" value="OXYGEN-INSENSITIVE NADPH NITROREDUCTASE"/>
    <property type="match status" value="1"/>
</dbReference>
<keyword evidence="4" id="KW-0560">Oxidoreductase</keyword>
<dbReference type="InterPro" id="IPR016446">
    <property type="entry name" value="Flavin_OxRdtase_Frp"/>
</dbReference>
<protein>
    <recommendedName>
        <fullName evidence="5">Nitroreductase domain-containing protein</fullName>
    </recommendedName>
</protein>
<dbReference type="AlphaFoldDB" id="A0A382X1A0"/>
<organism evidence="6">
    <name type="scientific">marine metagenome</name>
    <dbReference type="NCBI Taxonomy" id="408172"/>
    <lineage>
        <taxon>unclassified sequences</taxon>
        <taxon>metagenomes</taxon>
        <taxon>ecological metagenomes</taxon>
    </lineage>
</organism>
<dbReference type="Pfam" id="PF00881">
    <property type="entry name" value="Nitroreductase"/>
    <property type="match status" value="1"/>
</dbReference>
<dbReference type="Gene3D" id="3.40.109.10">
    <property type="entry name" value="NADH Oxidase"/>
    <property type="match status" value="1"/>
</dbReference>
<evidence type="ECO:0000259" key="5">
    <source>
        <dbReference type="Pfam" id="PF00881"/>
    </source>
</evidence>
<comment type="similarity">
    <text evidence="1">Belongs to the flavin oxidoreductase frp family.</text>
</comment>
<sequence length="252" mass="27991">MMALNHAQGGIYNMGNLADLAMQRFGMVVDVAEEVPGSETLATILSHRTHRRFLNKPVAEDTLNLLFACALSAPAKSDLQQVSIIRVQNPEKRKDIAALMPEMGWIGSCPVFLLFCGDSRRIRKLGELRGNLFANDHLDAFLNAAVDTALVMQNFIIAAQAAGLGCCPISIVRNHIDRIAEITALPDFVFPVAGMCLGHPSHPGFTSTRLPPEITIHTDQYDDSDLPRQINAYDHRRNEIYRVPPEKYRMVE</sequence>
<dbReference type="PIRSF" id="PIRSF005426">
    <property type="entry name" value="Frp"/>
    <property type="match status" value="1"/>
</dbReference>
<accession>A0A382X1A0</accession>
<dbReference type="SUPFAM" id="SSF55469">
    <property type="entry name" value="FMN-dependent nitroreductase-like"/>
    <property type="match status" value="1"/>
</dbReference>
<evidence type="ECO:0000256" key="1">
    <source>
        <dbReference type="ARBA" id="ARBA00008366"/>
    </source>
</evidence>
<proteinExistence type="inferred from homology"/>
<reference evidence="6" key="1">
    <citation type="submission" date="2018-05" db="EMBL/GenBank/DDBJ databases">
        <authorList>
            <person name="Lanie J.A."/>
            <person name="Ng W.-L."/>
            <person name="Kazmierczak K.M."/>
            <person name="Andrzejewski T.M."/>
            <person name="Davidsen T.M."/>
            <person name="Wayne K.J."/>
            <person name="Tettelin H."/>
            <person name="Glass J.I."/>
            <person name="Rusch D."/>
            <person name="Podicherti R."/>
            <person name="Tsui H.-C.T."/>
            <person name="Winkler M.E."/>
        </authorList>
    </citation>
    <scope>NUCLEOTIDE SEQUENCE</scope>
</reference>
<evidence type="ECO:0000256" key="3">
    <source>
        <dbReference type="ARBA" id="ARBA00022643"/>
    </source>
</evidence>
<feature type="domain" description="Nitroreductase" evidence="5">
    <location>
        <begin position="44"/>
        <end position="199"/>
    </location>
</feature>
<name>A0A382X1A0_9ZZZZ</name>
<dbReference type="EMBL" id="UINC01164161">
    <property type="protein sequence ID" value="SVD64862.1"/>
    <property type="molecule type" value="Genomic_DNA"/>
</dbReference>
<dbReference type="InterPro" id="IPR029479">
    <property type="entry name" value="Nitroreductase"/>
</dbReference>
<dbReference type="GO" id="GO:0016491">
    <property type="term" value="F:oxidoreductase activity"/>
    <property type="evidence" value="ECO:0007669"/>
    <property type="project" value="UniProtKB-KW"/>
</dbReference>
<keyword evidence="3" id="KW-0288">FMN</keyword>
<keyword evidence="2" id="KW-0285">Flavoprotein</keyword>
<feature type="non-terminal residue" evidence="6">
    <location>
        <position position="252"/>
    </location>
</feature>
<dbReference type="InterPro" id="IPR000415">
    <property type="entry name" value="Nitroreductase-like"/>
</dbReference>